<dbReference type="OMA" id="IDSRSEY"/>
<dbReference type="PANTHER" id="PTHR10009">
    <property type="entry name" value="PROTEIN YELLOW-RELATED"/>
    <property type="match status" value="1"/>
</dbReference>
<keyword evidence="3" id="KW-0964">Secreted</keyword>
<comment type="similarity">
    <text evidence="2">Belongs to the major royal jelly protein family.</text>
</comment>
<dbReference type="RefSeq" id="XP_024083964.1">
    <property type="nucleotide sequence ID" value="XM_024228196.1"/>
</dbReference>
<comment type="subcellular location">
    <subcellularLocation>
        <location evidence="1">Secreted</location>
    </subcellularLocation>
</comment>
<protein>
    <recommendedName>
        <fullName evidence="7">Bee-milk protein</fullName>
    </recommendedName>
</protein>
<evidence type="ECO:0000256" key="3">
    <source>
        <dbReference type="ARBA" id="ARBA00022525"/>
    </source>
</evidence>
<dbReference type="PANTHER" id="PTHR10009:SF7">
    <property type="entry name" value="GH10609P-RELATED"/>
    <property type="match status" value="1"/>
</dbReference>
<dbReference type="AlphaFoldDB" id="A0A8I6SK86"/>
<accession>A0A8I6SK86</accession>
<dbReference type="InterPro" id="IPR017996">
    <property type="entry name" value="MRJP/yellow-related"/>
</dbReference>
<dbReference type="GeneID" id="106661097"/>
<keyword evidence="4" id="KW-0325">Glycoprotein</keyword>
<evidence type="ECO:0000256" key="4">
    <source>
        <dbReference type="ARBA" id="ARBA00023180"/>
    </source>
</evidence>
<dbReference type="OrthoDB" id="8184345at2759"/>
<dbReference type="KEGG" id="clec:106661097"/>
<dbReference type="Gene3D" id="2.120.10.30">
    <property type="entry name" value="TolB, C-terminal domain"/>
    <property type="match status" value="1"/>
</dbReference>
<evidence type="ECO:0000256" key="2">
    <source>
        <dbReference type="ARBA" id="ARBA00009127"/>
    </source>
</evidence>
<evidence type="ECO:0000256" key="1">
    <source>
        <dbReference type="ARBA" id="ARBA00004613"/>
    </source>
</evidence>
<keyword evidence="6" id="KW-1185">Reference proteome</keyword>
<organism evidence="5 6">
    <name type="scientific">Cimex lectularius</name>
    <name type="common">Bed bug</name>
    <name type="synonym">Acanthia lectularia</name>
    <dbReference type="NCBI Taxonomy" id="79782"/>
    <lineage>
        <taxon>Eukaryota</taxon>
        <taxon>Metazoa</taxon>
        <taxon>Ecdysozoa</taxon>
        <taxon>Arthropoda</taxon>
        <taxon>Hexapoda</taxon>
        <taxon>Insecta</taxon>
        <taxon>Pterygota</taxon>
        <taxon>Neoptera</taxon>
        <taxon>Paraneoptera</taxon>
        <taxon>Hemiptera</taxon>
        <taxon>Heteroptera</taxon>
        <taxon>Panheteroptera</taxon>
        <taxon>Cimicomorpha</taxon>
        <taxon>Cimicidae</taxon>
        <taxon>Cimex</taxon>
    </lineage>
</organism>
<evidence type="ECO:0000313" key="6">
    <source>
        <dbReference type="Proteomes" id="UP000494040"/>
    </source>
</evidence>
<dbReference type="InterPro" id="IPR011042">
    <property type="entry name" value="6-blade_b-propeller_TolB-like"/>
</dbReference>
<name>A0A8I6SK86_CIMLE</name>
<dbReference type="EnsemblMetazoa" id="XM_024228196.1">
    <property type="protein sequence ID" value="XP_024083964.1"/>
    <property type="gene ID" value="LOC106661097"/>
</dbReference>
<dbReference type="SUPFAM" id="SSF63829">
    <property type="entry name" value="Calcium-dependent phosphotriesterase"/>
    <property type="match status" value="1"/>
</dbReference>
<dbReference type="Pfam" id="PF03022">
    <property type="entry name" value="MRJP"/>
    <property type="match status" value="1"/>
</dbReference>
<sequence>MRRTPGHFRFNSLGDFSGIGFGLFLILSASIVRGQWLTVTHIWWNVDFEFPTEFTRRSALMHKELIPDTVVIIDADVYKGRLFVTTPSLMPGTPATLSTVDQFTSVAPLLRPFPDWSWHNVTDRNDCSYIKSVFRIKIDKLGRLWVVDSGVTNAFSDRTIRGNCNPKIMVFDLNDEDRLIRMHVIDKILIDDDSLLLNIAVQVMNEDGENTFAYIADSMGTRLIVYDYAKDRVFIHQHPYFFPDPAYGFYKTNGVQYTVMDGLFTLAIDEKRDLLYFHALSSGHESRVKASILRNETITERQAREFEAFPKRPFHASSEVITDRGLLVFPSLEHNELLGWDTTLPYETGYFHLLARDEEALQFPTGMKLAGDLFLMVTTRLQNLLANGMANKGEINYRILVGDARYLDKFLYKKR</sequence>
<dbReference type="GO" id="GO:0005576">
    <property type="term" value="C:extracellular region"/>
    <property type="evidence" value="ECO:0007669"/>
    <property type="project" value="UniProtKB-SubCell"/>
</dbReference>
<evidence type="ECO:0000313" key="5">
    <source>
        <dbReference type="EnsemblMetazoa" id="XP_024083964.1"/>
    </source>
</evidence>
<proteinExistence type="inferred from homology"/>
<dbReference type="Proteomes" id="UP000494040">
    <property type="component" value="Unassembled WGS sequence"/>
</dbReference>
<evidence type="ECO:0008006" key="7">
    <source>
        <dbReference type="Google" id="ProtNLM"/>
    </source>
</evidence>
<reference evidence="5" key="1">
    <citation type="submission" date="2022-01" db="UniProtKB">
        <authorList>
            <consortium name="EnsemblMetazoa"/>
        </authorList>
    </citation>
    <scope>IDENTIFICATION</scope>
</reference>